<dbReference type="AlphaFoldDB" id="A0A0E9RCY9"/>
<reference evidence="1" key="2">
    <citation type="journal article" date="2015" name="Fish Shellfish Immunol.">
        <title>Early steps in the European eel (Anguilla anguilla)-Vibrio vulnificus interaction in the gills: Role of the RtxA13 toxin.</title>
        <authorList>
            <person name="Callol A."/>
            <person name="Pajuelo D."/>
            <person name="Ebbesson L."/>
            <person name="Teles M."/>
            <person name="MacKenzie S."/>
            <person name="Amaro C."/>
        </authorList>
    </citation>
    <scope>NUCLEOTIDE SEQUENCE</scope>
</reference>
<accession>A0A0E9RCY9</accession>
<reference evidence="1" key="1">
    <citation type="submission" date="2014-11" db="EMBL/GenBank/DDBJ databases">
        <authorList>
            <person name="Amaro Gonzalez C."/>
        </authorList>
    </citation>
    <scope>NUCLEOTIDE SEQUENCE</scope>
</reference>
<organism evidence="1">
    <name type="scientific">Anguilla anguilla</name>
    <name type="common">European freshwater eel</name>
    <name type="synonym">Muraena anguilla</name>
    <dbReference type="NCBI Taxonomy" id="7936"/>
    <lineage>
        <taxon>Eukaryota</taxon>
        <taxon>Metazoa</taxon>
        <taxon>Chordata</taxon>
        <taxon>Craniata</taxon>
        <taxon>Vertebrata</taxon>
        <taxon>Euteleostomi</taxon>
        <taxon>Actinopterygii</taxon>
        <taxon>Neopterygii</taxon>
        <taxon>Teleostei</taxon>
        <taxon>Anguilliformes</taxon>
        <taxon>Anguillidae</taxon>
        <taxon>Anguilla</taxon>
    </lineage>
</organism>
<evidence type="ECO:0000313" key="1">
    <source>
        <dbReference type="EMBL" id="JAH26218.1"/>
    </source>
</evidence>
<name>A0A0E9RCY9_ANGAN</name>
<proteinExistence type="predicted"/>
<protein>
    <submittedName>
        <fullName evidence="1">Uncharacterized protein</fullName>
    </submittedName>
</protein>
<sequence>MKIIDSWERENRKIFYFIRIYLNEKKTSS</sequence>
<dbReference type="EMBL" id="GBXM01082359">
    <property type="protein sequence ID" value="JAH26218.1"/>
    <property type="molecule type" value="Transcribed_RNA"/>
</dbReference>